<dbReference type="SMART" id="SM00091">
    <property type="entry name" value="PAS"/>
    <property type="match status" value="6"/>
</dbReference>
<dbReference type="EC" id="2.7.13.3" evidence="2"/>
<evidence type="ECO:0000256" key="1">
    <source>
        <dbReference type="ARBA" id="ARBA00000085"/>
    </source>
</evidence>
<dbReference type="InterPro" id="IPR035965">
    <property type="entry name" value="PAS-like_dom_sf"/>
</dbReference>
<organism evidence="8 9">
    <name type="scientific">Thermostichus vulcanus str. 'Rupite'</name>
    <dbReference type="NCBI Taxonomy" id="2813851"/>
    <lineage>
        <taxon>Bacteria</taxon>
        <taxon>Bacillati</taxon>
        <taxon>Cyanobacteriota</taxon>
        <taxon>Cyanophyceae</taxon>
        <taxon>Thermostichales</taxon>
        <taxon>Thermostichaceae</taxon>
        <taxon>Thermostichus</taxon>
    </lineage>
</organism>
<keyword evidence="6" id="KW-1133">Transmembrane helix</keyword>
<dbReference type="PROSITE" id="PS50113">
    <property type="entry name" value="PAC"/>
    <property type="match status" value="1"/>
</dbReference>
<evidence type="ECO:0000256" key="2">
    <source>
        <dbReference type="ARBA" id="ARBA00012438"/>
    </source>
</evidence>
<dbReference type="InterPro" id="IPR000700">
    <property type="entry name" value="PAS-assoc_C"/>
</dbReference>
<gene>
    <name evidence="8" type="ORF">JX360_11715</name>
</gene>
<feature type="transmembrane region" description="Helical" evidence="6">
    <location>
        <begin position="43"/>
        <end position="61"/>
    </location>
</feature>
<keyword evidence="3" id="KW-0597">Phosphoprotein</keyword>
<dbReference type="InterPro" id="IPR052162">
    <property type="entry name" value="Sensor_kinase/Photoreceptor"/>
</dbReference>
<dbReference type="SMART" id="SM00086">
    <property type="entry name" value="PAC"/>
    <property type="match status" value="3"/>
</dbReference>
<name>A0ABT0CCT9_THEVL</name>
<dbReference type="NCBIfam" id="TIGR00229">
    <property type="entry name" value="sensory_box"/>
    <property type="match status" value="4"/>
</dbReference>
<dbReference type="RefSeq" id="WP_244351052.1">
    <property type="nucleotide sequence ID" value="NZ_JAFIRA010000031.1"/>
</dbReference>
<proteinExistence type="predicted"/>
<keyword evidence="5" id="KW-0418">Kinase</keyword>
<comment type="catalytic activity">
    <reaction evidence="1">
        <text>ATP + protein L-histidine = ADP + protein N-phospho-L-histidine.</text>
        <dbReference type="EC" id="2.7.13.3"/>
    </reaction>
</comment>
<feature type="transmembrane region" description="Helical" evidence="6">
    <location>
        <begin position="12"/>
        <end position="31"/>
    </location>
</feature>
<feature type="domain" description="PAC" evidence="7">
    <location>
        <begin position="652"/>
        <end position="703"/>
    </location>
</feature>
<reference evidence="8" key="1">
    <citation type="submission" date="2021-02" db="EMBL/GenBank/DDBJ databases">
        <title>The CRISPR/cas machinery reduction and long-range gene transfer in the hot spring cyanobacterium Synechococcus.</title>
        <authorList>
            <person name="Dvorak P."/>
            <person name="Jahodarova E."/>
            <person name="Hasler P."/>
            <person name="Poulickova A."/>
        </authorList>
    </citation>
    <scope>NUCLEOTIDE SEQUENCE</scope>
    <source>
        <strain evidence="8">Rupite</strain>
    </source>
</reference>
<comment type="caution">
    <text evidence="8">The sequence shown here is derived from an EMBL/GenBank/DDBJ whole genome shotgun (WGS) entry which is preliminary data.</text>
</comment>
<dbReference type="Gene3D" id="2.10.70.100">
    <property type="match status" value="1"/>
</dbReference>
<dbReference type="Pfam" id="PF08447">
    <property type="entry name" value="PAS_3"/>
    <property type="match status" value="1"/>
</dbReference>
<dbReference type="SUPFAM" id="SSF55785">
    <property type="entry name" value="PYP-like sensor domain (PAS domain)"/>
    <property type="match status" value="6"/>
</dbReference>
<dbReference type="InterPro" id="IPR013656">
    <property type="entry name" value="PAS_4"/>
</dbReference>
<evidence type="ECO:0000259" key="7">
    <source>
        <dbReference type="PROSITE" id="PS50113"/>
    </source>
</evidence>
<keyword evidence="4" id="KW-0808">Transferase</keyword>
<keyword evidence="6" id="KW-0472">Membrane</keyword>
<sequence length="829" mass="94221">MAGLTFYSMHRWAWVALATLGMGNFGIPAPLSLASLDVCWETAGWGWAAFGLLLLVNLGLWGRQRFLVFKTTTDKATGTVSSLDTRFRAAIEASLDAIYLLDAVRDPLSQEILDFVFVDLNSKGAELVSLPREAILGQRLCELLPINRSGGFFEKYKQVVETQTSLEEEFPISGQPGLVANWLHHQVVPIGDGILITSRDISERKHQEALLQERQAQYQAMWEVIPDLMARVSREGVYLSYSHTTVFNDLVPSDVDPIGKTIFTYLPQEVAQKQWDGIQAALNTGQLQLYEQQIPLGDRVQYQEVRIVPSGPDEALIIVRDMTDRVRSEQALRESELRYRALYEAIPDMILEVTRAGYILSCKAPHGFPTHYPAEAYVGRYGQELFPAADVEQYQALINQALDTQQIQYWEYKTEFLEGIPQYREACVVPQGTDKVYVLVRDITERKQAELALKEIENTQRAILQAIPDLIMRFDAQGTCLNFISGGDIRLRGTLQEALHQSIYTILPPDLADQRMLFIQLALSTQERQIYEYSIEVTEGELRHEEARVVPLNEHEVMVIVRDITDRVIAEQSLWEKTKQLRQAQRIAKLGNWSYEVASQQITWSEEIFHLFGLSPEQPPPSFAEHLEQIYPEDRQLWLKYVQATLEQGIPQSCDFRILRADGEVRYLSARSQAEQVDGTVVRIFGTAMDVTERKLAELALQESEQQFRALFDNAAVSIMIHDAETAEIIDANPRAIASYGLSSLEELQAYDIFDTSPYSYADVLPYLEQVRQMGAVRFEWRSRRADGQIFWEDVFVQPMLLRGIPRLVSTAVDITKSSVKPPVSNRGI</sequence>
<dbReference type="EMBL" id="JAFIRA010000031">
    <property type="protein sequence ID" value="MCJ2543566.1"/>
    <property type="molecule type" value="Genomic_DNA"/>
</dbReference>
<dbReference type="Proteomes" id="UP000830835">
    <property type="component" value="Unassembled WGS sequence"/>
</dbReference>
<dbReference type="InterPro" id="IPR000014">
    <property type="entry name" value="PAS"/>
</dbReference>
<dbReference type="InterPro" id="IPR001610">
    <property type="entry name" value="PAC"/>
</dbReference>
<evidence type="ECO:0000256" key="3">
    <source>
        <dbReference type="ARBA" id="ARBA00022553"/>
    </source>
</evidence>
<accession>A0ABT0CCT9</accession>
<dbReference type="InterPro" id="IPR013655">
    <property type="entry name" value="PAS_fold_3"/>
</dbReference>
<dbReference type="CDD" id="cd00130">
    <property type="entry name" value="PAS"/>
    <property type="match status" value="2"/>
</dbReference>
<keyword evidence="9" id="KW-1185">Reference proteome</keyword>
<evidence type="ECO:0000313" key="9">
    <source>
        <dbReference type="Proteomes" id="UP000830835"/>
    </source>
</evidence>
<evidence type="ECO:0000256" key="6">
    <source>
        <dbReference type="SAM" id="Phobius"/>
    </source>
</evidence>
<dbReference type="Pfam" id="PF08448">
    <property type="entry name" value="PAS_4"/>
    <property type="match status" value="4"/>
</dbReference>
<evidence type="ECO:0000256" key="5">
    <source>
        <dbReference type="ARBA" id="ARBA00022777"/>
    </source>
</evidence>
<dbReference type="Gene3D" id="3.30.450.20">
    <property type="entry name" value="PAS domain"/>
    <property type="match status" value="6"/>
</dbReference>
<dbReference type="PANTHER" id="PTHR43304:SF1">
    <property type="entry name" value="PAC DOMAIN-CONTAINING PROTEIN"/>
    <property type="match status" value="1"/>
</dbReference>
<dbReference type="Pfam" id="PF13188">
    <property type="entry name" value="PAS_8"/>
    <property type="match status" value="1"/>
</dbReference>
<dbReference type="PANTHER" id="PTHR43304">
    <property type="entry name" value="PHYTOCHROME-LIKE PROTEIN CPH1"/>
    <property type="match status" value="1"/>
</dbReference>
<keyword evidence="6" id="KW-0812">Transmembrane</keyword>
<protein>
    <recommendedName>
        <fullName evidence="2">histidine kinase</fullName>
        <ecNumber evidence="2">2.7.13.3</ecNumber>
    </recommendedName>
</protein>
<evidence type="ECO:0000313" key="8">
    <source>
        <dbReference type="EMBL" id="MCJ2543566.1"/>
    </source>
</evidence>
<evidence type="ECO:0000256" key="4">
    <source>
        <dbReference type="ARBA" id="ARBA00022679"/>
    </source>
</evidence>